<reference evidence="2 3" key="1">
    <citation type="submission" date="2019-10" db="EMBL/GenBank/DDBJ databases">
        <authorList>
            <person name="Palmer J.M."/>
        </authorList>
    </citation>
    <scope>NUCLEOTIDE SEQUENCE [LARGE SCALE GENOMIC DNA]</scope>
    <source>
        <strain evidence="2 3">TWF730</strain>
    </source>
</reference>
<feature type="compositionally biased region" description="Basic and acidic residues" evidence="1">
    <location>
        <begin position="679"/>
        <end position="695"/>
    </location>
</feature>
<feature type="compositionally biased region" description="Basic and acidic residues" evidence="1">
    <location>
        <begin position="1026"/>
        <end position="1052"/>
    </location>
</feature>
<dbReference type="EMBL" id="JAVHNS010000003">
    <property type="protein sequence ID" value="KAK6360965.1"/>
    <property type="molecule type" value="Genomic_DNA"/>
</dbReference>
<sequence>MFHLNVLSKATSSLKEWEAYDLSKLVHIGSAATRKELNRIYTRYEGLIADEGYNQKLKDSLSDHLKTKPVVGKKGVDIFKDSTWCKNNVQEKLNRAVHQIHEEYWNTGKTSLEKDTVPVVMNLLFALSHIGEGKGWDFGRFQVQKQQSVFSPANPHLDLVLEPLNGFRKFHEIHDEYSSKAGGPVLGDNYDPRYHQKLLQRLKTGCMDEFADWAFSLRTAFEHRIAQITFILSGPMEYLHEIRLLRPPNSAAATPPLMQEVYGQKGDDSEPTYPSNLTFHVVDARVGVRSTGLWNLFLGAGLILESPGGIVITDRTIRRDGGRYFPMSRLVGVALDTVWTLFGLRPVPENDERNKRLLNGLGASSLEIFQCGRYGFKLSNVDIDMRVLFAKLDFNHDEIVGVLSNIGYAMFEEMHTYHWRHTAATFALLIQTLKSHSTADSSLDWVRIERDVRRSLGGEISRSDEFWIHQHLHGITPKTISNCQGQQEEIALERRLVCITLFVPNSRFHNMSSRIRELADQKAGFRSDPIFEVILYHPWKSQGCGGHFYRNLKLAHGIVTDIHGWKGQPRAENRLHIYTGAPTLKCLKNGWALGQKGWTALSFLTGLGMQENGLKAVSYKITLTNGYRAHSDKAITVQEGILYDDFDKDIVCFSRNFPILIEDRTAKISKQKRRKRKKLNPETKLNPDADTKDTPDDTDTVQPEDSNMEDVAEGEPDNVKKPVLLGGCLDEDSIFLRTKQGFGLDIYETYKKPTTTEDSDSSCTLSSEHSVGKHHPKVNVRPRMGLDGADDSDEAEGSSTGNTPKPGLGAWCVPLQSRLKAKKTPPPAPRVPSPPKTEDDIPPVTKKPTLVQKLKPALEKQPSSEEESGPGGECDPTDEKKTDFYVWQSRVSETGVSWADQYDIDQEMKARGEEPDYDLTWTNKWALGEFPRTPFRRPSRFRRSVLRGGLHMPARRPSEPPATRSKSPFSGAATPTASMSAGSAGDTPNINAPQNVDPDEAKEENKTSEEITSKEDGPKVGPSEDLTPKGEDINTQPKDKKSEEDTSRDHVQPIEIQTPQDELPSNSDHQEQSVNDPEPEATTMPSPPRTPEDFAQTMPHGFVDSFEDLMEDLPSYLSHVRILLPYKSERIPVDTPQDFAESIPQQPQEDTPMEIIVRFPVPQRAVDFPIRGPPKSPAEVPVEIPVAVTTEDLADNPTGVPTDPEPATDIPAETQIEVGTDEPSKNPSEAPSYHPTGTPINSPPRDPSDIPIPATTTAEPPVEPTTDAPVETATDAPPETTVNAPPETAANAPPEAASDAPVETTSDAQAETTTGPPVEASEDAMKAEAPPETPTEAPLKIPEPDPEQATVPIPMNGATQPDDPLADEINPLDTTPNKLSANDAASNDGDVEMSDSDDSEDAATKRSQPRTPQQAASKKGKSGNSRKKKKKRGRKKAPVKPVDFEEEDDESWYIGNKKKAASPDTDDAANKEHPTAQKSDELGGRVEPNGAVPIADQAIKRVPIIPKVKIGFDKSCRYVVSRKAYITVEQIIPYGFNTDHTFAETNTEDVEKMVMEVGIPGLYYVKVPAMEMPMLISVACATGLPGIVEWVDGKGLEIEFLTPGFLKGVKLQATESESEDTDIPFKDEIHGMYM</sequence>
<dbReference type="Proteomes" id="UP001373714">
    <property type="component" value="Unassembled WGS sequence"/>
</dbReference>
<feature type="compositionally biased region" description="Polar residues" evidence="1">
    <location>
        <begin position="1303"/>
        <end position="1315"/>
    </location>
</feature>
<comment type="caution">
    <text evidence="2">The sequence shown here is derived from an EMBL/GenBank/DDBJ whole genome shotgun (WGS) entry which is preliminary data.</text>
</comment>
<protein>
    <submittedName>
        <fullName evidence="2">Uncharacterized protein</fullName>
    </submittedName>
</protein>
<evidence type="ECO:0000313" key="3">
    <source>
        <dbReference type="Proteomes" id="UP001373714"/>
    </source>
</evidence>
<feature type="region of interest" description="Disordered" evidence="1">
    <location>
        <begin position="930"/>
        <end position="1100"/>
    </location>
</feature>
<feature type="region of interest" description="Disordered" evidence="1">
    <location>
        <begin position="753"/>
        <end position="881"/>
    </location>
</feature>
<feature type="compositionally biased region" description="Polar residues" evidence="1">
    <location>
        <begin position="1372"/>
        <end position="1385"/>
    </location>
</feature>
<feature type="compositionally biased region" description="Low complexity" evidence="1">
    <location>
        <begin position="1327"/>
        <end position="1338"/>
    </location>
</feature>
<feature type="region of interest" description="Disordered" evidence="1">
    <location>
        <begin position="1168"/>
        <end position="1488"/>
    </location>
</feature>
<feature type="compositionally biased region" description="Polar residues" evidence="1">
    <location>
        <begin position="1055"/>
        <end position="1075"/>
    </location>
</feature>
<evidence type="ECO:0000256" key="1">
    <source>
        <dbReference type="SAM" id="MobiDB-lite"/>
    </source>
</evidence>
<feature type="compositionally biased region" description="Polar residues" evidence="1">
    <location>
        <begin position="964"/>
        <end position="994"/>
    </location>
</feature>
<evidence type="ECO:0000313" key="2">
    <source>
        <dbReference type="EMBL" id="KAK6360965.1"/>
    </source>
</evidence>
<feature type="compositionally biased region" description="Pro residues" evidence="1">
    <location>
        <begin position="824"/>
        <end position="835"/>
    </location>
</feature>
<feature type="compositionally biased region" description="Polar residues" evidence="1">
    <location>
        <begin position="1405"/>
        <end position="1414"/>
    </location>
</feature>
<feature type="compositionally biased region" description="Acidic residues" evidence="1">
    <location>
        <begin position="706"/>
        <end position="716"/>
    </location>
</feature>
<feature type="compositionally biased region" description="Basic and acidic residues" evidence="1">
    <location>
        <begin position="1003"/>
        <end position="1018"/>
    </location>
</feature>
<organism evidence="2 3">
    <name type="scientific">Orbilia blumenaviensis</name>
    <dbReference type="NCBI Taxonomy" id="1796055"/>
    <lineage>
        <taxon>Eukaryota</taxon>
        <taxon>Fungi</taxon>
        <taxon>Dikarya</taxon>
        <taxon>Ascomycota</taxon>
        <taxon>Pezizomycotina</taxon>
        <taxon>Orbiliomycetes</taxon>
        <taxon>Orbiliales</taxon>
        <taxon>Orbiliaceae</taxon>
        <taxon>Orbilia</taxon>
    </lineage>
</organism>
<gene>
    <name evidence="2" type="ORF">TWF730_007080</name>
</gene>
<feature type="compositionally biased region" description="Low complexity" evidence="1">
    <location>
        <begin position="1249"/>
        <end position="1297"/>
    </location>
</feature>
<feature type="compositionally biased region" description="Basic and acidic residues" evidence="1">
    <location>
        <begin position="1468"/>
        <end position="1484"/>
    </location>
</feature>
<proteinExistence type="predicted"/>
<name>A0AAV9VG68_9PEZI</name>
<feature type="compositionally biased region" description="Basic residues" evidence="1">
    <location>
        <begin position="934"/>
        <end position="945"/>
    </location>
</feature>
<keyword evidence="3" id="KW-1185">Reference proteome</keyword>
<feature type="region of interest" description="Disordered" evidence="1">
    <location>
        <begin position="670"/>
        <end position="720"/>
    </location>
</feature>
<feature type="compositionally biased region" description="Acidic residues" evidence="1">
    <location>
        <begin position="1389"/>
        <end position="1401"/>
    </location>
</feature>
<feature type="compositionally biased region" description="Low complexity" evidence="1">
    <location>
        <begin position="1177"/>
        <end position="1191"/>
    </location>
</feature>
<feature type="compositionally biased region" description="Basic residues" evidence="1">
    <location>
        <begin position="1418"/>
        <end position="1438"/>
    </location>
</feature>
<accession>A0AAV9VG68</accession>